<feature type="domain" description="SpaA-like prealbumin fold" evidence="4">
    <location>
        <begin position="78"/>
        <end position="169"/>
    </location>
</feature>
<dbReference type="EMBL" id="DWWA01000022">
    <property type="protein sequence ID" value="HJC72051.1"/>
    <property type="molecule type" value="Genomic_DNA"/>
</dbReference>
<organism evidence="5 6">
    <name type="scientific">Candidatus Ruthenibacterium merdavium</name>
    <dbReference type="NCBI Taxonomy" id="2838752"/>
    <lineage>
        <taxon>Bacteria</taxon>
        <taxon>Bacillati</taxon>
        <taxon>Bacillota</taxon>
        <taxon>Clostridia</taxon>
        <taxon>Eubacteriales</taxon>
        <taxon>Oscillospiraceae</taxon>
        <taxon>Ruthenibacterium</taxon>
    </lineage>
</organism>
<evidence type="ECO:0000313" key="6">
    <source>
        <dbReference type="Proteomes" id="UP000823918"/>
    </source>
</evidence>
<keyword evidence="2" id="KW-0964">Secreted</keyword>
<evidence type="ECO:0000256" key="1">
    <source>
        <dbReference type="ARBA" id="ARBA00007257"/>
    </source>
</evidence>
<evidence type="ECO:0000259" key="4">
    <source>
        <dbReference type="Pfam" id="PF17802"/>
    </source>
</evidence>
<evidence type="ECO:0000313" key="5">
    <source>
        <dbReference type="EMBL" id="HJC72051.1"/>
    </source>
</evidence>
<dbReference type="InterPro" id="IPR041033">
    <property type="entry name" value="SpaA_PFL_dom_1"/>
</dbReference>
<dbReference type="PANTHER" id="PTHR36108">
    <property type="entry name" value="COLOSSIN-B-RELATED"/>
    <property type="match status" value="1"/>
</dbReference>
<keyword evidence="3" id="KW-0732">Signal</keyword>
<comment type="similarity">
    <text evidence="1">Belongs to the serine-aspartate repeat-containing protein (SDr) family.</text>
</comment>
<dbReference type="Proteomes" id="UP000823918">
    <property type="component" value="Unassembled WGS sequence"/>
</dbReference>
<dbReference type="InterPro" id="IPR013783">
    <property type="entry name" value="Ig-like_fold"/>
</dbReference>
<dbReference type="Pfam" id="PF17802">
    <property type="entry name" value="SpaA"/>
    <property type="match status" value="3"/>
</dbReference>
<comment type="caution">
    <text evidence="5">The sequence shown here is derived from an EMBL/GenBank/DDBJ whole genome shotgun (WGS) entry which is preliminary data.</text>
</comment>
<protein>
    <recommendedName>
        <fullName evidence="4">SpaA-like prealbumin fold domain-containing protein</fullName>
    </recommendedName>
</protein>
<dbReference type="PANTHER" id="PTHR36108:SF13">
    <property type="entry name" value="COLOSSIN-B-RELATED"/>
    <property type="match status" value="1"/>
</dbReference>
<sequence>MVLGNVEFDLFSHEFNKVIGTYYTDVNGELEIKDLRIGDYSLIEKETNKWYNLAEDTEVEVEWNLTKELQIENELKKGSIKIIKVDEEDNEVKLENVKFKVMDKDGNVLEELITDENGEAETSSYPIRDFSELKIQEVETLDTYVLDDEVHTIKLEENQIKDVVFENEKIKGQIEVTKVSSDDNELTGDKKGTPLEGAVFEVYNSNDELVDTLTTDSEGKAISKLLVKGKYYLKEVDSGSPY</sequence>
<feature type="domain" description="SpaA-like prealbumin fold" evidence="4">
    <location>
        <begin position="189"/>
        <end position="238"/>
    </location>
</feature>
<evidence type="ECO:0000256" key="2">
    <source>
        <dbReference type="ARBA" id="ARBA00022525"/>
    </source>
</evidence>
<feature type="domain" description="SpaA-like prealbumin fold" evidence="4">
    <location>
        <begin position="3"/>
        <end position="74"/>
    </location>
</feature>
<name>A0A9D2Q5V6_9FIRM</name>
<feature type="non-terminal residue" evidence="5">
    <location>
        <position position="242"/>
    </location>
</feature>
<proteinExistence type="inferred from homology"/>
<dbReference type="Gene3D" id="2.60.40.10">
    <property type="entry name" value="Immunoglobulins"/>
    <property type="match status" value="3"/>
</dbReference>
<accession>A0A9D2Q5V6</accession>
<dbReference type="AlphaFoldDB" id="A0A9D2Q5V6"/>
<evidence type="ECO:0000256" key="3">
    <source>
        <dbReference type="ARBA" id="ARBA00022729"/>
    </source>
</evidence>
<gene>
    <name evidence="5" type="ORF">H9698_04550</name>
</gene>
<reference evidence="5" key="1">
    <citation type="journal article" date="2021" name="PeerJ">
        <title>Extensive microbial diversity within the chicken gut microbiome revealed by metagenomics and culture.</title>
        <authorList>
            <person name="Gilroy R."/>
            <person name="Ravi A."/>
            <person name="Getino M."/>
            <person name="Pursley I."/>
            <person name="Horton D.L."/>
            <person name="Alikhan N.F."/>
            <person name="Baker D."/>
            <person name="Gharbi K."/>
            <person name="Hall N."/>
            <person name="Watson M."/>
            <person name="Adriaenssens E.M."/>
            <person name="Foster-Nyarko E."/>
            <person name="Jarju S."/>
            <person name="Secka A."/>
            <person name="Antonio M."/>
            <person name="Oren A."/>
            <person name="Chaudhuri R.R."/>
            <person name="La Ragione R."/>
            <person name="Hildebrand F."/>
            <person name="Pallen M.J."/>
        </authorList>
    </citation>
    <scope>NUCLEOTIDE SEQUENCE</scope>
    <source>
        <strain evidence="5">5933</strain>
    </source>
</reference>
<reference evidence="5" key="2">
    <citation type="submission" date="2021-04" db="EMBL/GenBank/DDBJ databases">
        <authorList>
            <person name="Gilroy R."/>
        </authorList>
    </citation>
    <scope>NUCLEOTIDE SEQUENCE</scope>
    <source>
        <strain evidence="5">5933</strain>
    </source>
</reference>
<dbReference type="SUPFAM" id="SSF49478">
    <property type="entry name" value="Cna protein B-type domain"/>
    <property type="match status" value="2"/>
</dbReference>